<feature type="transmembrane region" description="Helical" evidence="2">
    <location>
        <begin position="18"/>
        <end position="37"/>
    </location>
</feature>
<dbReference type="AlphaFoldDB" id="A0A418SI69"/>
<keyword evidence="2" id="KW-0812">Transmembrane</keyword>
<dbReference type="EMBL" id="CP060436">
    <property type="protein sequence ID" value="QPM88951.1"/>
    <property type="molecule type" value="Genomic_DNA"/>
</dbReference>
<accession>A0A418SI69</accession>
<dbReference type="Proteomes" id="UP000283786">
    <property type="component" value="Chromosome"/>
</dbReference>
<protein>
    <recommendedName>
        <fullName evidence="5">Cytochrome C oxidase assembly protein</fullName>
    </recommendedName>
</protein>
<evidence type="ECO:0000256" key="1">
    <source>
        <dbReference type="SAM" id="MobiDB-lite"/>
    </source>
</evidence>
<organism evidence="3 4">
    <name type="scientific">Pseudooceanicola algae</name>
    <dbReference type="NCBI Taxonomy" id="1537215"/>
    <lineage>
        <taxon>Bacteria</taxon>
        <taxon>Pseudomonadati</taxon>
        <taxon>Pseudomonadota</taxon>
        <taxon>Alphaproteobacteria</taxon>
        <taxon>Rhodobacterales</taxon>
        <taxon>Paracoccaceae</taxon>
        <taxon>Pseudooceanicola</taxon>
    </lineage>
</organism>
<sequence length="66" mass="7307">MPLAHEHEIHRRRFSRNAGLGVVLGAFVVLIFVLTFVKVTQQSMVFPDQPTTSGTPSAPFEVQEGQ</sequence>
<keyword evidence="2" id="KW-1133">Transmembrane helix</keyword>
<feature type="compositionally biased region" description="Polar residues" evidence="1">
    <location>
        <begin position="46"/>
        <end position="56"/>
    </location>
</feature>
<dbReference type="RefSeq" id="WP_119838628.1">
    <property type="nucleotide sequence ID" value="NZ_CP060436.1"/>
</dbReference>
<evidence type="ECO:0000313" key="3">
    <source>
        <dbReference type="EMBL" id="QPM88951.1"/>
    </source>
</evidence>
<reference evidence="3 4" key="1">
    <citation type="submission" date="2020-08" db="EMBL/GenBank/DDBJ databases">
        <title>Genome sequence of Rhodobacteraceae bacterium Lw-13e.</title>
        <authorList>
            <person name="Poehlein A."/>
            <person name="Wolter L."/>
            <person name="Daniel R."/>
            <person name="Brinkhoff T."/>
        </authorList>
    </citation>
    <scope>NUCLEOTIDE SEQUENCE [LARGE SCALE GENOMIC DNA]</scope>
    <source>
        <strain evidence="3 4">Lw-13e</strain>
    </source>
</reference>
<keyword evidence="4" id="KW-1185">Reference proteome</keyword>
<evidence type="ECO:0000256" key="2">
    <source>
        <dbReference type="SAM" id="Phobius"/>
    </source>
</evidence>
<evidence type="ECO:0008006" key="5">
    <source>
        <dbReference type="Google" id="ProtNLM"/>
    </source>
</evidence>
<evidence type="ECO:0000313" key="4">
    <source>
        <dbReference type="Proteomes" id="UP000283786"/>
    </source>
</evidence>
<gene>
    <name evidence="3" type="ORF">PSAL_001540</name>
</gene>
<feature type="region of interest" description="Disordered" evidence="1">
    <location>
        <begin position="46"/>
        <end position="66"/>
    </location>
</feature>
<keyword evidence="2" id="KW-0472">Membrane</keyword>
<proteinExistence type="predicted"/>
<dbReference type="KEGG" id="palw:PSAL_001540"/>
<dbReference type="OrthoDB" id="7871759at2"/>
<name>A0A418SI69_9RHOB</name>